<dbReference type="Pfam" id="PF00392">
    <property type="entry name" value="GntR"/>
    <property type="match status" value="1"/>
</dbReference>
<dbReference type="AlphaFoldDB" id="A0A926D049"/>
<dbReference type="EMBL" id="JACRSO010000002">
    <property type="protein sequence ID" value="MBC8529119.1"/>
    <property type="molecule type" value="Genomic_DNA"/>
</dbReference>
<dbReference type="InterPro" id="IPR036388">
    <property type="entry name" value="WH-like_DNA-bd_sf"/>
</dbReference>
<dbReference type="InterPro" id="IPR000524">
    <property type="entry name" value="Tscrpt_reg_HTH_GntR"/>
</dbReference>
<dbReference type="GO" id="GO:0003677">
    <property type="term" value="F:DNA binding"/>
    <property type="evidence" value="ECO:0007669"/>
    <property type="project" value="UniProtKB-KW"/>
</dbReference>
<reference evidence="5" key="1">
    <citation type="submission" date="2020-08" db="EMBL/GenBank/DDBJ databases">
        <title>Genome public.</title>
        <authorList>
            <person name="Liu C."/>
            <person name="Sun Q."/>
        </authorList>
    </citation>
    <scope>NUCLEOTIDE SEQUENCE</scope>
    <source>
        <strain evidence="5">NSJ-44</strain>
    </source>
</reference>
<dbReference type="Gene3D" id="1.10.10.10">
    <property type="entry name" value="Winged helix-like DNA-binding domain superfamily/Winged helix DNA-binding domain"/>
    <property type="match status" value="1"/>
</dbReference>
<dbReference type="Proteomes" id="UP000654279">
    <property type="component" value="Unassembled WGS sequence"/>
</dbReference>
<dbReference type="PANTHER" id="PTHR43537:SF5">
    <property type="entry name" value="UXU OPERON TRANSCRIPTIONAL REGULATOR"/>
    <property type="match status" value="1"/>
</dbReference>
<dbReference type="RefSeq" id="WP_249285005.1">
    <property type="nucleotide sequence ID" value="NZ_JACRSO010000002.1"/>
</dbReference>
<keyword evidence="1" id="KW-0805">Transcription regulation</keyword>
<evidence type="ECO:0000256" key="3">
    <source>
        <dbReference type="ARBA" id="ARBA00023163"/>
    </source>
</evidence>
<evidence type="ECO:0000256" key="2">
    <source>
        <dbReference type="ARBA" id="ARBA00023125"/>
    </source>
</evidence>
<evidence type="ECO:0000313" key="5">
    <source>
        <dbReference type="EMBL" id="MBC8529119.1"/>
    </source>
</evidence>
<dbReference type="PRINTS" id="PR00035">
    <property type="entry name" value="HTHGNTR"/>
</dbReference>
<gene>
    <name evidence="5" type="ORF">H8699_06735</name>
</gene>
<sequence length="234" mass="25925">MAEQEKGQLRPIGQKSIVEQIIDSIMDAIVGGAYRPGTKLPSEFELMEQMQVGRNSLREAMKVLSAMGIVEIKRGDGTYISTQMNASAFDRVIYSMVYDAATGGELLELRQVLDEATVRLAMEKITPEECALLQESIAAMRLAAQKGDVAQMQACDLAFHMGLIESCKNAFFIRIMKGVYSVFERSIGENIRIEQVDSQAPDHHQRLLDCVRGKDHAAVAAAVADSLRTWKDRV</sequence>
<protein>
    <submittedName>
        <fullName evidence="5">FadR family transcriptional regulator</fullName>
    </submittedName>
</protein>
<keyword evidence="3" id="KW-0804">Transcription</keyword>
<dbReference type="SUPFAM" id="SSF46785">
    <property type="entry name" value="Winged helix' DNA-binding domain"/>
    <property type="match status" value="1"/>
</dbReference>
<dbReference type="SUPFAM" id="SSF48008">
    <property type="entry name" value="GntR ligand-binding domain-like"/>
    <property type="match status" value="1"/>
</dbReference>
<dbReference type="InterPro" id="IPR011711">
    <property type="entry name" value="GntR_C"/>
</dbReference>
<evidence type="ECO:0000259" key="4">
    <source>
        <dbReference type="PROSITE" id="PS50949"/>
    </source>
</evidence>
<proteinExistence type="predicted"/>
<feature type="domain" description="HTH gntR-type" evidence="4">
    <location>
        <begin position="15"/>
        <end position="83"/>
    </location>
</feature>
<keyword evidence="6" id="KW-1185">Reference proteome</keyword>
<dbReference type="Gene3D" id="1.20.120.530">
    <property type="entry name" value="GntR ligand-binding domain-like"/>
    <property type="match status" value="1"/>
</dbReference>
<dbReference type="SMART" id="SM00345">
    <property type="entry name" value="HTH_GNTR"/>
    <property type="match status" value="1"/>
</dbReference>
<dbReference type="PROSITE" id="PS50949">
    <property type="entry name" value="HTH_GNTR"/>
    <property type="match status" value="1"/>
</dbReference>
<organism evidence="5 6">
    <name type="scientific">Luoshenia tenuis</name>
    <dbReference type="NCBI Taxonomy" id="2763654"/>
    <lineage>
        <taxon>Bacteria</taxon>
        <taxon>Bacillati</taxon>
        <taxon>Bacillota</taxon>
        <taxon>Clostridia</taxon>
        <taxon>Christensenellales</taxon>
        <taxon>Christensenellaceae</taxon>
        <taxon>Luoshenia</taxon>
    </lineage>
</organism>
<comment type="caution">
    <text evidence="5">The sequence shown here is derived from an EMBL/GenBank/DDBJ whole genome shotgun (WGS) entry which is preliminary data.</text>
</comment>
<dbReference type="CDD" id="cd07377">
    <property type="entry name" value="WHTH_GntR"/>
    <property type="match status" value="1"/>
</dbReference>
<dbReference type="Pfam" id="PF07729">
    <property type="entry name" value="FCD"/>
    <property type="match status" value="1"/>
</dbReference>
<keyword evidence="2" id="KW-0238">DNA-binding</keyword>
<evidence type="ECO:0000313" key="6">
    <source>
        <dbReference type="Proteomes" id="UP000654279"/>
    </source>
</evidence>
<dbReference type="InterPro" id="IPR008920">
    <property type="entry name" value="TF_FadR/GntR_C"/>
</dbReference>
<accession>A0A926D049</accession>
<dbReference type="SMART" id="SM00895">
    <property type="entry name" value="FCD"/>
    <property type="match status" value="1"/>
</dbReference>
<name>A0A926D049_9FIRM</name>
<dbReference type="InterPro" id="IPR036390">
    <property type="entry name" value="WH_DNA-bd_sf"/>
</dbReference>
<dbReference type="PANTHER" id="PTHR43537">
    <property type="entry name" value="TRANSCRIPTIONAL REGULATOR, GNTR FAMILY"/>
    <property type="match status" value="1"/>
</dbReference>
<dbReference type="GO" id="GO:0003700">
    <property type="term" value="F:DNA-binding transcription factor activity"/>
    <property type="evidence" value="ECO:0007669"/>
    <property type="project" value="InterPro"/>
</dbReference>
<evidence type="ECO:0000256" key="1">
    <source>
        <dbReference type="ARBA" id="ARBA00023015"/>
    </source>
</evidence>